<keyword evidence="1" id="KW-0472">Membrane</keyword>
<name>A0ABV8QRS4_9BACT</name>
<keyword evidence="3" id="KW-1185">Reference proteome</keyword>
<dbReference type="EMBL" id="JBHSCZ010000001">
    <property type="protein sequence ID" value="MFC4261644.1"/>
    <property type="molecule type" value="Genomic_DNA"/>
</dbReference>
<sequence>MKIEQLIVQYLYQNKKVTLQDIGTFEIVSDIQIPEDSDKDVVLPENTIQFSLNKKAVVDDGLVGFIMEQTRKIKPLAYSDLESFIILNKQFLNIGKPLIIEGLGTLQKSQDGAFVFEQATTSHVTVEQSPKIVTEKLKEKISFATPQRENNTSKNRIVLLSLVVLVLLASAVAIFFFLNRNEAANNETVNNSAAVIDTLPATKDTALIKPDSLNKLSTTTTIASAADTNSFYVTIRRYKTLDNAQSTMNKLTKYGKNIVMKVNPDSTLFQLTLPFKNPLSDTAHLKDSLSKFYNINATVILP</sequence>
<gene>
    <name evidence="2" type="ORF">ACFOWM_02030</name>
</gene>
<dbReference type="RefSeq" id="WP_379706372.1">
    <property type="nucleotide sequence ID" value="NZ_JBHSCZ010000001.1"/>
</dbReference>
<reference evidence="3" key="1">
    <citation type="journal article" date="2019" name="Int. J. Syst. Evol. Microbiol.">
        <title>The Global Catalogue of Microorganisms (GCM) 10K type strain sequencing project: providing services to taxonomists for standard genome sequencing and annotation.</title>
        <authorList>
            <consortium name="The Broad Institute Genomics Platform"/>
            <consortium name="The Broad Institute Genome Sequencing Center for Infectious Disease"/>
            <person name="Wu L."/>
            <person name="Ma J."/>
        </authorList>
    </citation>
    <scope>NUCLEOTIDE SEQUENCE [LARGE SCALE GENOMIC DNA]</scope>
    <source>
        <strain evidence="3">CECT 8289</strain>
    </source>
</reference>
<feature type="transmembrane region" description="Helical" evidence="1">
    <location>
        <begin position="157"/>
        <end position="178"/>
    </location>
</feature>
<protein>
    <recommendedName>
        <fullName evidence="4">CCDC81-like prokaryotic HU domain-containing protein</fullName>
    </recommendedName>
</protein>
<dbReference type="Proteomes" id="UP001595907">
    <property type="component" value="Unassembled WGS sequence"/>
</dbReference>
<comment type="caution">
    <text evidence="2">The sequence shown here is derived from an EMBL/GenBank/DDBJ whole genome shotgun (WGS) entry which is preliminary data.</text>
</comment>
<keyword evidence="1" id="KW-0812">Transmembrane</keyword>
<evidence type="ECO:0008006" key="4">
    <source>
        <dbReference type="Google" id="ProtNLM"/>
    </source>
</evidence>
<organism evidence="2 3">
    <name type="scientific">Ferruginibacter yonginensis</name>
    <dbReference type="NCBI Taxonomy" id="1310416"/>
    <lineage>
        <taxon>Bacteria</taxon>
        <taxon>Pseudomonadati</taxon>
        <taxon>Bacteroidota</taxon>
        <taxon>Chitinophagia</taxon>
        <taxon>Chitinophagales</taxon>
        <taxon>Chitinophagaceae</taxon>
        <taxon>Ferruginibacter</taxon>
    </lineage>
</organism>
<accession>A0ABV8QRS4</accession>
<evidence type="ECO:0000256" key="1">
    <source>
        <dbReference type="SAM" id="Phobius"/>
    </source>
</evidence>
<proteinExistence type="predicted"/>
<evidence type="ECO:0000313" key="2">
    <source>
        <dbReference type="EMBL" id="MFC4261644.1"/>
    </source>
</evidence>
<evidence type="ECO:0000313" key="3">
    <source>
        <dbReference type="Proteomes" id="UP001595907"/>
    </source>
</evidence>
<keyword evidence="1" id="KW-1133">Transmembrane helix</keyword>